<protein>
    <recommendedName>
        <fullName evidence="4">Lipoprotein</fullName>
    </recommendedName>
</protein>
<feature type="signal peptide" evidence="1">
    <location>
        <begin position="1"/>
        <end position="24"/>
    </location>
</feature>
<comment type="caution">
    <text evidence="2">The sequence shown here is derived from an EMBL/GenBank/DDBJ whole genome shotgun (WGS) entry which is preliminary data.</text>
</comment>
<evidence type="ECO:0000313" key="2">
    <source>
        <dbReference type="EMBL" id="MBY8888408.1"/>
    </source>
</evidence>
<evidence type="ECO:0008006" key="4">
    <source>
        <dbReference type="Google" id="ProtNLM"/>
    </source>
</evidence>
<dbReference type="EMBL" id="JAINVZ010000024">
    <property type="protein sequence ID" value="MBY8888408.1"/>
    <property type="molecule type" value="Genomic_DNA"/>
</dbReference>
<evidence type="ECO:0000256" key="1">
    <source>
        <dbReference type="SAM" id="SignalP"/>
    </source>
</evidence>
<dbReference type="Proteomes" id="UP001198565">
    <property type="component" value="Unassembled WGS sequence"/>
</dbReference>
<name>A0ABS7QZP7_9ACTN</name>
<accession>A0ABS7QZP7</accession>
<organism evidence="2 3">
    <name type="scientific">Streptantibioticus parmotrematis</name>
    <dbReference type="NCBI Taxonomy" id="2873249"/>
    <lineage>
        <taxon>Bacteria</taxon>
        <taxon>Bacillati</taxon>
        <taxon>Actinomycetota</taxon>
        <taxon>Actinomycetes</taxon>
        <taxon>Kitasatosporales</taxon>
        <taxon>Streptomycetaceae</taxon>
        <taxon>Streptantibioticus</taxon>
    </lineage>
</organism>
<evidence type="ECO:0000313" key="3">
    <source>
        <dbReference type="Proteomes" id="UP001198565"/>
    </source>
</evidence>
<sequence length="156" mass="16338">MRRPGRKAGPRLVAVALAALPCLAGCGFGGLGQDPPPQDHPPFRPAHASPLSSVQADLLAAARQTAHTPVFDHATQPGEDHWSVADVRFFYGGYTVRTACVGDGTLTATATGAGTWHTRCTARQVTVDQVTRTTLTPVTFTFTATKGVRFAVVGVA</sequence>
<feature type="chain" id="PRO_5045565775" description="Lipoprotein" evidence="1">
    <location>
        <begin position="25"/>
        <end position="156"/>
    </location>
</feature>
<gene>
    <name evidence="2" type="ORF">K7472_26720</name>
</gene>
<dbReference type="RefSeq" id="WP_222981135.1">
    <property type="nucleotide sequence ID" value="NZ_JAINVZ010000024.1"/>
</dbReference>
<reference evidence="2 3" key="1">
    <citation type="submission" date="2021-08" db="EMBL/GenBank/DDBJ databases">
        <title>Streptomyces sp. PTM05 isolated from lichen.</title>
        <authorList>
            <person name="Somphong A."/>
            <person name="Phongsopitanun W."/>
            <person name="Tanasupawat S."/>
        </authorList>
    </citation>
    <scope>NUCLEOTIDE SEQUENCE [LARGE SCALE GENOMIC DNA]</scope>
    <source>
        <strain evidence="2 3">Ptm05</strain>
    </source>
</reference>
<proteinExistence type="predicted"/>
<keyword evidence="1" id="KW-0732">Signal</keyword>
<keyword evidence="3" id="KW-1185">Reference proteome</keyword>